<dbReference type="PROSITE" id="PS50296">
    <property type="entry name" value="SUI1"/>
    <property type="match status" value="1"/>
</dbReference>
<dbReference type="PROSITE" id="PS50890">
    <property type="entry name" value="PUA"/>
    <property type="match status" value="1"/>
</dbReference>
<dbReference type="InterPro" id="IPR004521">
    <property type="entry name" value="Uncharacterised_CHP00451"/>
</dbReference>
<keyword evidence="3" id="KW-1185">Reference proteome</keyword>
<dbReference type="CDD" id="cd21156">
    <property type="entry name" value="PUA_eIF2d-like"/>
    <property type="match status" value="1"/>
</dbReference>
<dbReference type="GO" id="GO:0001731">
    <property type="term" value="P:formation of translation preinitiation complex"/>
    <property type="evidence" value="ECO:0007669"/>
    <property type="project" value="InterPro"/>
</dbReference>
<protein>
    <submittedName>
        <fullName evidence="4">SUI1 domain-containing protein</fullName>
    </submittedName>
</protein>
<dbReference type="Pfam" id="PF25304">
    <property type="entry name" value="WHD_eIF2D"/>
    <property type="match status" value="1"/>
</dbReference>
<dbReference type="InterPro" id="IPR015947">
    <property type="entry name" value="PUA-like_sf"/>
</dbReference>
<dbReference type="CDD" id="cd11608">
    <property type="entry name" value="eIF2D_C"/>
    <property type="match status" value="1"/>
</dbReference>
<dbReference type="WBParaSite" id="SMUV_0000675101-mRNA-1">
    <property type="protein sequence ID" value="SMUV_0000675101-mRNA-1"/>
    <property type="gene ID" value="SMUV_0000675101"/>
</dbReference>
<dbReference type="STRING" id="451379.A0A0N5AQ07"/>
<sequence>MFNKPFRVKSNINLKTSTRKKLLTTLLIDPNLVSSKSEIAEAALVLSKNELTTVYLFDKVPYFFSSGGQLYPTVYFSWISPNSFPVLTISEGVSSIIANGADLMLPGVIHKLGSFPDFPKKSPVCVSIVLNDGSIKGPVAVGEALMSSADMIGCGMKGRGVRILHYYGDLLWSVIYSAYCRSKLHFGSKEHPPTRKSEESDIISSETEVDVSEEFNDHANIDDSIEETPEDLLLRCFLAALKYKVKQDHLPLDVGEFYLKYLIPTVPAGNRLDMKKTKYKKFGVFLEEVNKQITGTPIVVIDGKQKGLDKIINLAHPLLESFESTDEVIDDLKTSSTTKPCVSLQVFYSLTKSVKFLFADAPKTDLLTANDVKSLFISYATFKNLLNEDGTVSLNDKNLNLLVKMDKSYVKFDVMFNAILSRMLKIFIVNGADGKVFKYKDKLPLITFKTETRCGNKKVTLLDNVAAFGIQPESLCRKIRNDLGTSTSTADGVSHCKGPQIFMQGNQVRKTFQLIRKVSKILMDDFGIDKTLMAGLELAPKIKKSHNKKS</sequence>
<evidence type="ECO:0000256" key="1">
    <source>
        <dbReference type="ARBA" id="ARBA00022490"/>
    </source>
</evidence>
<dbReference type="Pfam" id="PF26292">
    <property type="entry name" value="PUA_elF2D"/>
    <property type="match status" value="1"/>
</dbReference>
<dbReference type="InterPro" id="IPR041366">
    <property type="entry name" value="Pre-PUA"/>
</dbReference>
<dbReference type="InterPro" id="IPR039759">
    <property type="entry name" value="eIF2D_SUI1"/>
</dbReference>
<dbReference type="PANTHER" id="PTHR12217:SF4">
    <property type="entry name" value="EUKARYOTIC TRANSLATION INITIATION FACTOR 2D"/>
    <property type="match status" value="1"/>
</dbReference>
<dbReference type="SUPFAM" id="SSF88697">
    <property type="entry name" value="PUA domain-like"/>
    <property type="match status" value="1"/>
</dbReference>
<dbReference type="GO" id="GO:0003723">
    <property type="term" value="F:RNA binding"/>
    <property type="evidence" value="ECO:0007669"/>
    <property type="project" value="InterPro"/>
</dbReference>
<dbReference type="NCBIfam" id="TIGR00451">
    <property type="entry name" value="unchar_dom_2"/>
    <property type="match status" value="1"/>
</dbReference>
<name>A0A0N5AQ07_9BILA</name>
<dbReference type="SUPFAM" id="SSF55159">
    <property type="entry name" value="eIF1-like"/>
    <property type="match status" value="1"/>
</dbReference>
<proteinExistence type="predicted"/>
<evidence type="ECO:0000313" key="3">
    <source>
        <dbReference type="Proteomes" id="UP000046393"/>
    </source>
</evidence>
<dbReference type="InterPro" id="IPR048248">
    <property type="entry name" value="PUA_eIF2d-like"/>
</dbReference>
<dbReference type="Gene3D" id="3.10.400.20">
    <property type="match status" value="1"/>
</dbReference>
<dbReference type="AlphaFoldDB" id="A0A0N5AQ07"/>
<dbReference type="Pfam" id="PF01253">
    <property type="entry name" value="SUI1"/>
    <property type="match status" value="1"/>
</dbReference>
<dbReference type="InterPro" id="IPR039757">
    <property type="entry name" value="EIF2D"/>
</dbReference>
<dbReference type="InterPro" id="IPR057429">
    <property type="entry name" value="WH_eIF2D"/>
</dbReference>
<organism evidence="3 4">
    <name type="scientific">Syphacia muris</name>
    <dbReference type="NCBI Taxonomy" id="451379"/>
    <lineage>
        <taxon>Eukaryota</taxon>
        <taxon>Metazoa</taxon>
        <taxon>Ecdysozoa</taxon>
        <taxon>Nematoda</taxon>
        <taxon>Chromadorea</taxon>
        <taxon>Rhabditida</taxon>
        <taxon>Spirurina</taxon>
        <taxon>Oxyuridomorpha</taxon>
        <taxon>Oxyuroidea</taxon>
        <taxon>Oxyuridae</taxon>
        <taxon>Syphacia</taxon>
    </lineage>
</organism>
<feature type="domain" description="SUI1" evidence="2">
    <location>
        <begin position="446"/>
        <end position="519"/>
    </location>
</feature>
<dbReference type="PANTHER" id="PTHR12217">
    <property type="entry name" value="EUKARYOTIC TRANSLATION INITIATION FACTOR 2D"/>
    <property type="match status" value="1"/>
</dbReference>
<dbReference type="GO" id="GO:0003743">
    <property type="term" value="F:translation initiation factor activity"/>
    <property type="evidence" value="ECO:0007669"/>
    <property type="project" value="InterPro"/>
</dbReference>
<accession>A0A0N5AQ07</accession>
<reference evidence="4" key="1">
    <citation type="submission" date="2017-02" db="UniProtKB">
        <authorList>
            <consortium name="WormBaseParasite"/>
        </authorList>
    </citation>
    <scope>IDENTIFICATION</scope>
</reference>
<dbReference type="Proteomes" id="UP000046393">
    <property type="component" value="Unplaced"/>
</dbReference>
<evidence type="ECO:0000313" key="4">
    <source>
        <dbReference type="WBParaSite" id="SMUV_0000675101-mRNA-1"/>
    </source>
</evidence>
<dbReference type="InterPro" id="IPR036877">
    <property type="entry name" value="SUI1_dom_sf"/>
</dbReference>
<evidence type="ECO:0000259" key="2">
    <source>
        <dbReference type="PROSITE" id="PS50296"/>
    </source>
</evidence>
<dbReference type="Pfam" id="PF17832">
    <property type="entry name" value="Pre-PUA"/>
    <property type="match status" value="1"/>
</dbReference>
<dbReference type="GO" id="GO:0005737">
    <property type="term" value="C:cytoplasm"/>
    <property type="evidence" value="ECO:0007669"/>
    <property type="project" value="UniProtKB-SubCell"/>
</dbReference>
<keyword evidence="1" id="KW-0963">Cytoplasm</keyword>
<dbReference type="InterPro" id="IPR001950">
    <property type="entry name" value="SUI1"/>
</dbReference>
<dbReference type="Gene3D" id="3.30.780.10">
    <property type="entry name" value="SUI1-like domain"/>
    <property type="match status" value="1"/>
</dbReference>